<dbReference type="Gene3D" id="1.10.287.70">
    <property type="match status" value="1"/>
</dbReference>
<sequence>MEMKKHSNMYSYSSSNKNTKETKHMHDEGEKLKLEEEEISEELSFKNLSKLIVPPLGSGGASSGQNDESKGRKIIISPMDSRYRCWETLMVVLVAYSAWVCPFEIAFLHNNNNNSNQITTTTSTQQQLYILDNIVDIFFAIDIVLTFFLAYIHPTTHLLVRDPRKISSRYLSTWFIMDVASTIPFETFVFFISGKHPAGVSYSVLGMLRFWRLRRVKSFFTRIEKDIRFSYFWVRCARLLFVTLLLVHCAACSAYLLADRYPNEGNTWIGSTIPNFKETSLWIRYIAALYWSITTMTTVGYGDIHAVNAMEMVFIIFYMLFNLGLTAYIIGNMTNLVVEGTRRTMEFRNSIEAASSFVSRNRLPPRLKDQILAYMCLRFKAESLNQQQLIEQLPKTICKTIQQHLFLPTVEKVYLFKGVSMEIRLLLVADMKAEYLPPREDVIIQNEAPDDVYIIVSGEVEMIESCETDKERVVWLFKSGDMFGEVGSFCSMPQCFTYRTKTLTQVLRLKTSSLIESMKTRQEDNVTMLKNFLQHHKKLKDLRLGDLFIEGGEENGDPNMSINLITVAGTGNAAFLNELLKAGLDPDVGDSKGRTPLHIAASKGHEECVLVLLKHACGLHLRDLNGNTALWDAIEAKHHTIFKTLYHWASISDPYVAGDLLIMAARRNDLTVMKELLKHGLYVDSKDRHGLTAIEVASTENYVDMVKFLLANGSEVNEKVRDKLSSINLNEMLQKREVGHRIVMPETLDQRVFSTNEKEEQQLGESSNGILFSRISIYRGHPLNRRENSCSEPGKLIKLPNSLVELKRIAGEKFGFDATNALLTNEEGAEIDSIEVIRDNDKLFIVENPDDSTLSMSM</sequence>
<proteinExistence type="inferred from homology"/>
<name>A0ABD3RNE7_9LAMI</name>
<dbReference type="SUPFAM" id="SSF81324">
    <property type="entry name" value="Voltage-gated potassium channels"/>
    <property type="match status" value="1"/>
</dbReference>
<dbReference type="InterPro" id="IPR003938">
    <property type="entry name" value="K_chnl_volt-dep_EAG/ELK/ERG"/>
</dbReference>
<feature type="compositionally biased region" description="Basic and acidic residues" evidence="15">
    <location>
        <begin position="18"/>
        <end position="29"/>
    </location>
</feature>
<dbReference type="PROSITE" id="PS50088">
    <property type="entry name" value="ANK_REPEAT"/>
    <property type="match status" value="2"/>
</dbReference>
<evidence type="ECO:0000313" key="19">
    <source>
        <dbReference type="Proteomes" id="UP001634393"/>
    </source>
</evidence>
<feature type="transmembrane region" description="Helical" evidence="14">
    <location>
        <begin position="128"/>
        <end position="152"/>
    </location>
</feature>
<dbReference type="InterPro" id="IPR036770">
    <property type="entry name" value="Ankyrin_rpt-contain_sf"/>
</dbReference>
<accession>A0ABD3RNE7</accession>
<evidence type="ECO:0000313" key="18">
    <source>
        <dbReference type="EMBL" id="KAL3814494.1"/>
    </source>
</evidence>
<evidence type="ECO:0000256" key="3">
    <source>
        <dbReference type="ARBA" id="ARBA00022448"/>
    </source>
</evidence>
<comment type="domain">
    <text evidence="14">The KHA domain (rich in hydrophobic and acidic residues) present in the C-terminal part is likely to be important for tetramerization.</text>
</comment>
<evidence type="ECO:0000256" key="5">
    <source>
        <dbReference type="ARBA" id="ARBA00022692"/>
    </source>
</evidence>
<dbReference type="Gene3D" id="1.25.40.20">
    <property type="entry name" value="Ankyrin repeat-containing domain"/>
    <property type="match status" value="1"/>
</dbReference>
<reference evidence="18 19" key="1">
    <citation type="submission" date="2024-12" db="EMBL/GenBank/DDBJ databases">
        <title>The unique morphological basis and parallel evolutionary history of personate flowers in Penstemon.</title>
        <authorList>
            <person name="Depatie T.H."/>
            <person name="Wessinger C.A."/>
        </authorList>
    </citation>
    <scope>NUCLEOTIDE SEQUENCE [LARGE SCALE GENOMIC DNA]</scope>
    <source>
        <strain evidence="18">WTNN_2</strain>
        <tissue evidence="18">Leaf</tissue>
    </source>
</reference>
<keyword evidence="19" id="KW-1185">Reference proteome</keyword>
<dbReference type="GO" id="GO:0005249">
    <property type="term" value="F:voltage-gated potassium channel activity"/>
    <property type="evidence" value="ECO:0007669"/>
    <property type="project" value="UniProtKB-UniRule"/>
</dbReference>
<dbReference type="Pfam" id="PF00520">
    <property type="entry name" value="Ion_trans"/>
    <property type="match status" value="1"/>
</dbReference>
<dbReference type="PROSITE" id="PS50297">
    <property type="entry name" value="ANK_REP_REGION"/>
    <property type="match status" value="2"/>
</dbReference>
<evidence type="ECO:0000256" key="14">
    <source>
        <dbReference type="RuleBase" id="RU369015"/>
    </source>
</evidence>
<keyword evidence="6 14" id="KW-0631">Potassium channel</keyword>
<dbReference type="Pfam" id="PF11834">
    <property type="entry name" value="KHA"/>
    <property type="match status" value="1"/>
</dbReference>
<keyword evidence="9 14" id="KW-1133">Transmembrane helix</keyword>
<evidence type="ECO:0000256" key="13">
    <source>
        <dbReference type="PROSITE-ProRule" id="PRU00023"/>
    </source>
</evidence>
<evidence type="ECO:0000256" key="12">
    <source>
        <dbReference type="ARBA" id="ARBA00023303"/>
    </source>
</evidence>
<feature type="transmembrane region" description="Helical" evidence="14">
    <location>
        <begin position="173"/>
        <end position="192"/>
    </location>
</feature>
<dbReference type="FunFam" id="1.10.287.70:FF:000123">
    <property type="entry name" value="Potassium channel KAT3"/>
    <property type="match status" value="1"/>
</dbReference>
<evidence type="ECO:0000256" key="15">
    <source>
        <dbReference type="SAM" id="MobiDB-lite"/>
    </source>
</evidence>
<dbReference type="InterPro" id="IPR045319">
    <property type="entry name" value="KAT/AKT"/>
</dbReference>
<keyword evidence="10 14" id="KW-0406">Ion transport</keyword>
<protein>
    <recommendedName>
        <fullName evidence="14">Potassium channel</fullName>
    </recommendedName>
</protein>
<dbReference type="InterPro" id="IPR021789">
    <property type="entry name" value="KHA_dom"/>
</dbReference>
<comment type="similarity">
    <text evidence="2 14">Belongs to the potassium channel family. Plant (TC 1.A.1.4) subfamily.</text>
</comment>
<keyword evidence="5 14" id="KW-0812">Transmembrane</keyword>
<evidence type="ECO:0000256" key="6">
    <source>
        <dbReference type="ARBA" id="ARBA00022826"/>
    </source>
</evidence>
<dbReference type="SUPFAM" id="SSF51206">
    <property type="entry name" value="cAMP-binding domain-like"/>
    <property type="match status" value="1"/>
</dbReference>
<feature type="compositionally biased region" description="Low complexity" evidence="15">
    <location>
        <begin position="8"/>
        <end position="17"/>
    </location>
</feature>
<dbReference type="PANTHER" id="PTHR45743:SF21">
    <property type="entry name" value="POTASSIUM CHANNEL AKT2_3"/>
    <property type="match status" value="1"/>
</dbReference>
<comment type="domain">
    <text evidence="14">The segment S4 is probably the voltage-sensor and is characterized by a series of positively charged amino acids. The pore-forming region H5 is enclosed by the transmembrane segments S5 and S6 in the Shaker-type (1P/6TM) and contains the GYGD signature motif which seems to be involved in potassium selectivity.</text>
</comment>
<feature type="transmembrane region" description="Helical" evidence="14">
    <location>
        <begin position="236"/>
        <end position="258"/>
    </location>
</feature>
<dbReference type="InterPro" id="IPR005821">
    <property type="entry name" value="Ion_trans_dom"/>
</dbReference>
<keyword evidence="12 14" id="KW-0407">Ion channel</keyword>
<comment type="subcellular location">
    <subcellularLocation>
        <location evidence="1 14">Membrane</location>
        <topology evidence="1 14">Multi-pass membrane protein</topology>
    </subcellularLocation>
</comment>
<dbReference type="InterPro" id="IPR014710">
    <property type="entry name" value="RmlC-like_jellyroll"/>
</dbReference>
<evidence type="ECO:0000256" key="8">
    <source>
        <dbReference type="ARBA" id="ARBA00022958"/>
    </source>
</evidence>
<keyword evidence="3 14" id="KW-0813">Transport</keyword>
<feature type="repeat" description="ANK" evidence="13">
    <location>
        <begin position="592"/>
        <end position="624"/>
    </location>
</feature>
<feature type="repeat" description="ANK" evidence="13">
    <location>
        <begin position="689"/>
        <end position="721"/>
    </location>
</feature>
<evidence type="ECO:0000256" key="2">
    <source>
        <dbReference type="ARBA" id="ARBA00007929"/>
    </source>
</evidence>
<evidence type="ECO:0000259" key="17">
    <source>
        <dbReference type="PROSITE" id="PS51490"/>
    </source>
</evidence>
<dbReference type="FunFam" id="2.60.120.10:FF:000074">
    <property type="entry name" value="Potassium channel KAT2"/>
    <property type="match status" value="1"/>
</dbReference>
<evidence type="ECO:0000256" key="11">
    <source>
        <dbReference type="ARBA" id="ARBA00023136"/>
    </source>
</evidence>
<evidence type="ECO:0000256" key="1">
    <source>
        <dbReference type="ARBA" id="ARBA00004141"/>
    </source>
</evidence>
<dbReference type="Pfam" id="PF12796">
    <property type="entry name" value="Ank_2"/>
    <property type="match status" value="2"/>
</dbReference>
<feature type="transmembrane region" description="Helical" evidence="14">
    <location>
        <begin position="282"/>
        <end position="301"/>
    </location>
</feature>
<dbReference type="PROSITE" id="PS51490">
    <property type="entry name" value="KHA"/>
    <property type="match status" value="1"/>
</dbReference>
<feature type="domain" description="KHA" evidence="17">
    <location>
        <begin position="774"/>
        <end position="858"/>
    </location>
</feature>
<keyword evidence="8 14" id="KW-0630">Potassium</keyword>
<evidence type="ECO:0000256" key="9">
    <source>
        <dbReference type="ARBA" id="ARBA00022989"/>
    </source>
</evidence>
<organism evidence="18 19">
    <name type="scientific">Penstemon smallii</name>
    <dbReference type="NCBI Taxonomy" id="265156"/>
    <lineage>
        <taxon>Eukaryota</taxon>
        <taxon>Viridiplantae</taxon>
        <taxon>Streptophyta</taxon>
        <taxon>Embryophyta</taxon>
        <taxon>Tracheophyta</taxon>
        <taxon>Spermatophyta</taxon>
        <taxon>Magnoliopsida</taxon>
        <taxon>eudicotyledons</taxon>
        <taxon>Gunneridae</taxon>
        <taxon>Pentapetalae</taxon>
        <taxon>asterids</taxon>
        <taxon>lamiids</taxon>
        <taxon>Lamiales</taxon>
        <taxon>Plantaginaceae</taxon>
        <taxon>Cheloneae</taxon>
        <taxon>Penstemon</taxon>
    </lineage>
</organism>
<keyword evidence="7 14" id="KW-0851">Voltage-gated channel</keyword>
<dbReference type="GO" id="GO:0034702">
    <property type="term" value="C:monoatomic ion channel complex"/>
    <property type="evidence" value="ECO:0007669"/>
    <property type="project" value="UniProtKB-KW"/>
</dbReference>
<dbReference type="SMART" id="SM00248">
    <property type="entry name" value="ANK"/>
    <property type="match status" value="5"/>
</dbReference>
<evidence type="ECO:0000256" key="4">
    <source>
        <dbReference type="ARBA" id="ARBA00022538"/>
    </source>
</evidence>
<feature type="transmembrane region" description="Helical" evidence="14">
    <location>
        <begin position="89"/>
        <end position="108"/>
    </location>
</feature>
<keyword evidence="11 14" id="KW-0472">Membrane</keyword>
<keyword evidence="4 14" id="KW-0633">Potassium transport</keyword>
<dbReference type="PANTHER" id="PTHR45743">
    <property type="entry name" value="POTASSIUM CHANNEL AKT1"/>
    <property type="match status" value="1"/>
</dbReference>
<comment type="caution">
    <text evidence="14">Lacks conserved residue(s) required for the propagation of feature annotation.</text>
</comment>
<dbReference type="InterPro" id="IPR018490">
    <property type="entry name" value="cNMP-bd_dom_sf"/>
</dbReference>
<dbReference type="PRINTS" id="PR01463">
    <property type="entry name" value="EAGCHANLFMLY"/>
</dbReference>
<dbReference type="Pfam" id="PF00027">
    <property type="entry name" value="cNMP_binding"/>
    <property type="match status" value="1"/>
</dbReference>
<dbReference type="Gene3D" id="2.60.120.10">
    <property type="entry name" value="Jelly Rolls"/>
    <property type="match status" value="1"/>
</dbReference>
<dbReference type="InterPro" id="IPR000595">
    <property type="entry name" value="cNMP-bd_dom"/>
</dbReference>
<feature type="transmembrane region" description="Helical" evidence="14">
    <location>
        <begin position="198"/>
        <end position="215"/>
    </location>
</feature>
<dbReference type="AlphaFoldDB" id="A0ABD3RNE7"/>
<comment type="function">
    <text evidence="14">Potassium channel.</text>
</comment>
<gene>
    <name evidence="18" type="ORF">ACJIZ3_015762</name>
</gene>
<dbReference type="SUPFAM" id="SSF48403">
    <property type="entry name" value="Ankyrin repeat"/>
    <property type="match status" value="1"/>
</dbReference>
<comment type="subunit">
    <text evidence="14">The potassium channel is composed of a homo- or heterotetrameric complex of pore-forming subunits.</text>
</comment>
<dbReference type="CDD" id="cd00038">
    <property type="entry name" value="CAP_ED"/>
    <property type="match status" value="1"/>
</dbReference>
<dbReference type="PRINTS" id="PR01415">
    <property type="entry name" value="ANKYRIN"/>
</dbReference>
<dbReference type="EMBL" id="JBJXBP010000008">
    <property type="protein sequence ID" value="KAL3814494.1"/>
    <property type="molecule type" value="Genomic_DNA"/>
</dbReference>
<keyword evidence="13" id="KW-0040">ANK repeat</keyword>
<dbReference type="SMART" id="SM00100">
    <property type="entry name" value="cNMP"/>
    <property type="match status" value="1"/>
</dbReference>
<dbReference type="InterPro" id="IPR002110">
    <property type="entry name" value="Ankyrin_rpt"/>
</dbReference>
<feature type="region of interest" description="Disordered" evidence="15">
    <location>
        <begin position="1"/>
        <end position="29"/>
    </location>
</feature>
<evidence type="ECO:0000259" key="16">
    <source>
        <dbReference type="PROSITE" id="PS50042"/>
    </source>
</evidence>
<feature type="domain" description="Cyclic nucleotide-binding" evidence="16">
    <location>
        <begin position="415"/>
        <end position="535"/>
    </location>
</feature>
<dbReference type="PROSITE" id="PS50042">
    <property type="entry name" value="CNMP_BINDING_3"/>
    <property type="match status" value="1"/>
</dbReference>
<dbReference type="Proteomes" id="UP001634393">
    <property type="component" value="Unassembled WGS sequence"/>
</dbReference>
<evidence type="ECO:0000256" key="10">
    <source>
        <dbReference type="ARBA" id="ARBA00023065"/>
    </source>
</evidence>
<evidence type="ECO:0000256" key="7">
    <source>
        <dbReference type="ARBA" id="ARBA00022882"/>
    </source>
</evidence>
<feature type="transmembrane region" description="Helical" evidence="14">
    <location>
        <begin position="313"/>
        <end position="331"/>
    </location>
</feature>
<comment type="caution">
    <text evidence="18">The sequence shown here is derived from an EMBL/GenBank/DDBJ whole genome shotgun (WGS) entry which is preliminary data.</text>
</comment>